<keyword evidence="3" id="KW-1185">Reference proteome</keyword>
<sequence>MELCIIPESPKLEVEERALQWSAVVSVTGVRSRISLPAVGRVLSARFPELDGCYTTHRFWPDDFLVIFDSRGVRDAVLTTGSIDGRGFPLRFSAWNRFRQAVGRTASYRVHLEIEGMPPHTWSSSTAAALLGPACAVERLGTNTVNREDMGRLSVYVWTSDPCLIPRGKRLQIPEAPVVEDDEEDDLLVPPEMLIPSEVNLLEYDVLIHLLRVEDTTASTDRPSSDEWPCLTMVTVVTMVT</sequence>
<dbReference type="OrthoDB" id="696323at2759"/>
<dbReference type="InParanoid" id="A0A0Q3K1E2"/>
<protein>
    <recommendedName>
        <fullName evidence="4">DUF4283 domain-containing protein</fullName>
    </recommendedName>
</protein>
<dbReference type="Proteomes" id="UP000008810">
    <property type="component" value="Chromosome 1"/>
</dbReference>
<dbReference type="AlphaFoldDB" id="A0A0Q3K1E2"/>
<dbReference type="PANTHER" id="PTHR33087">
    <property type="entry name" value="OS07G0539200 PROTEIN"/>
    <property type="match status" value="1"/>
</dbReference>
<evidence type="ECO:0000313" key="1">
    <source>
        <dbReference type="EMBL" id="KQK18028.2"/>
    </source>
</evidence>
<dbReference type="PANTHER" id="PTHR33087:SF31">
    <property type="entry name" value="OS06G0482850 PROTEIN"/>
    <property type="match status" value="1"/>
</dbReference>
<accession>A0A0Q3K1E2</accession>
<dbReference type="Gramene" id="KQK18028">
    <property type="protein sequence ID" value="KQK18028"/>
    <property type="gene ID" value="BRADI_1g38115v3"/>
</dbReference>
<evidence type="ECO:0008006" key="4">
    <source>
        <dbReference type="Google" id="ProtNLM"/>
    </source>
</evidence>
<reference evidence="1" key="2">
    <citation type="submission" date="2017-06" db="EMBL/GenBank/DDBJ databases">
        <title>WGS assembly of Brachypodium distachyon.</title>
        <authorList>
            <consortium name="The International Brachypodium Initiative"/>
            <person name="Lucas S."/>
            <person name="Harmon-Smith M."/>
            <person name="Lail K."/>
            <person name="Tice H."/>
            <person name="Grimwood J."/>
            <person name="Bruce D."/>
            <person name="Barry K."/>
            <person name="Shu S."/>
            <person name="Lindquist E."/>
            <person name="Wang M."/>
            <person name="Pitluck S."/>
            <person name="Vogel J.P."/>
            <person name="Garvin D.F."/>
            <person name="Mockler T.C."/>
            <person name="Schmutz J."/>
            <person name="Rokhsar D."/>
            <person name="Bevan M.W."/>
        </authorList>
    </citation>
    <scope>NUCLEOTIDE SEQUENCE</scope>
    <source>
        <strain evidence="1">Bd21</strain>
    </source>
</reference>
<name>A0A0Q3K1E2_BRADI</name>
<organism evidence="1">
    <name type="scientific">Brachypodium distachyon</name>
    <name type="common">Purple false brome</name>
    <name type="synonym">Trachynia distachya</name>
    <dbReference type="NCBI Taxonomy" id="15368"/>
    <lineage>
        <taxon>Eukaryota</taxon>
        <taxon>Viridiplantae</taxon>
        <taxon>Streptophyta</taxon>
        <taxon>Embryophyta</taxon>
        <taxon>Tracheophyta</taxon>
        <taxon>Spermatophyta</taxon>
        <taxon>Magnoliopsida</taxon>
        <taxon>Liliopsida</taxon>
        <taxon>Poales</taxon>
        <taxon>Poaceae</taxon>
        <taxon>BOP clade</taxon>
        <taxon>Pooideae</taxon>
        <taxon>Stipodae</taxon>
        <taxon>Brachypodieae</taxon>
        <taxon>Brachypodium</taxon>
    </lineage>
</organism>
<reference evidence="2" key="3">
    <citation type="submission" date="2018-08" db="UniProtKB">
        <authorList>
            <consortium name="EnsemblPlants"/>
        </authorList>
    </citation>
    <scope>IDENTIFICATION</scope>
    <source>
        <strain evidence="2">cv. Bd21</strain>
    </source>
</reference>
<gene>
    <name evidence="1" type="ORF">BRADI_1g38115v3</name>
</gene>
<dbReference type="EMBL" id="CM000880">
    <property type="protein sequence ID" value="KQK18028.2"/>
    <property type="molecule type" value="Genomic_DNA"/>
</dbReference>
<dbReference type="EnsemblPlants" id="KQK18028">
    <property type="protein sequence ID" value="KQK18028"/>
    <property type="gene ID" value="BRADI_1g38115v3"/>
</dbReference>
<evidence type="ECO:0000313" key="2">
    <source>
        <dbReference type="EnsemblPlants" id="KQK18028"/>
    </source>
</evidence>
<reference evidence="1 2" key="1">
    <citation type="journal article" date="2010" name="Nature">
        <title>Genome sequencing and analysis of the model grass Brachypodium distachyon.</title>
        <authorList>
            <consortium name="International Brachypodium Initiative"/>
        </authorList>
    </citation>
    <scope>NUCLEOTIDE SEQUENCE [LARGE SCALE GENOMIC DNA]</scope>
    <source>
        <strain evidence="1 2">Bd21</strain>
    </source>
</reference>
<dbReference type="InterPro" id="IPR053253">
    <property type="entry name" value="Sex_diff_modulator"/>
</dbReference>
<evidence type="ECO:0000313" key="3">
    <source>
        <dbReference type="Proteomes" id="UP000008810"/>
    </source>
</evidence>
<proteinExistence type="predicted"/>